<dbReference type="PROSITE" id="PS50096">
    <property type="entry name" value="IQ"/>
    <property type="match status" value="6"/>
</dbReference>
<dbReference type="InterPro" id="IPR002710">
    <property type="entry name" value="Dilute_dom"/>
</dbReference>
<evidence type="ECO:0000256" key="12">
    <source>
        <dbReference type="SAM" id="Coils"/>
    </source>
</evidence>
<evidence type="ECO:0000256" key="9">
    <source>
        <dbReference type="ARBA" id="ARBA00023175"/>
    </source>
</evidence>
<dbReference type="Pfam" id="PF00063">
    <property type="entry name" value="Myosin_head"/>
    <property type="match status" value="1"/>
</dbReference>
<organism evidence="18 19">
    <name type="scientific">Frankliniella occidentalis</name>
    <name type="common">Western flower thrips</name>
    <name type="synonym">Euthrips occidentalis</name>
    <dbReference type="NCBI Taxonomy" id="133901"/>
    <lineage>
        <taxon>Eukaryota</taxon>
        <taxon>Metazoa</taxon>
        <taxon>Ecdysozoa</taxon>
        <taxon>Arthropoda</taxon>
        <taxon>Hexapoda</taxon>
        <taxon>Insecta</taxon>
        <taxon>Pterygota</taxon>
        <taxon>Neoptera</taxon>
        <taxon>Paraneoptera</taxon>
        <taxon>Thysanoptera</taxon>
        <taxon>Terebrantia</taxon>
        <taxon>Thripoidea</taxon>
        <taxon>Thripidae</taxon>
        <taxon>Frankliniella</taxon>
    </lineage>
</organism>
<dbReference type="PANTHER" id="PTHR13140:SF706">
    <property type="entry name" value="DILUTE CLASS UNCONVENTIONAL MYOSIN, ISOFORM C"/>
    <property type="match status" value="1"/>
</dbReference>
<feature type="domain" description="Dilute" evidence="15">
    <location>
        <begin position="1582"/>
        <end position="1862"/>
    </location>
</feature>
<dbReference type="InterPro" id="IPR027417">
    <property type="entry name" value="P-loop_NTPase"/>
</dbReference>
<dbReference type="InterPro" id="IPR004009">
    <property type="entry name" value="SH3_Myosin"/>
</dbReference>
<keyword evidence="9 11" id="KW-0505">Motor protein</keyword>
<dbReference type="GO" id="GO:0007015">
    <property type="term" value="P:actin filament organization"/>
    <property type="evidence" value="ECO:0007669"/>
    <property type="project" value="TreeGrafter"/>
</dbReference>
<keyword evidence="3" id="KW-0677">Repeat</keyword>
<evidence type="ECO:0000256" key="8">
    <source>
        <dbReference type="ARBA" id="ARBA00023123"/>
    </source>
</evidence>
<evidence type="ECO:0000259" key="17">
    <source>
        <dbReference type="PROSITE" id="PS51844"/>
    </source>
</evidence>
<dbReference type="PROSITE" id="PS51456">
    <property type="entry name" value="MYOSIN_MOTOR"/>
    <property type="match status" value="1"/>
</dbReference>
<sequence length="1917" mass="219949">MAALLWFCSTGAWNNGNGACCYVIDKLRCLLTAHHLSRFHAVAHFSFRRFVCSQGARVWVPNPERVWEGAEVLEDYKDGAGKLKLRLDASGNTLEVALGPDKQLPPLRNPDILVGENDLTSLSYLHEPAVLHNLQVRFCRHNAIYTYCGIVLVAINPYSELPIYGSDTVWTYRGQSMGDLDPHIFAVAEEAYTKLEREQRDQSIIVSGESGAGKTVSAKYAMRYFAIVGGSSTETQVEKKVLASSPIMEAIGNAKTTRNDNSSRFGKYIEIHFDRAYHIVGASMRTYLLEKSRVVFQAPEERNYHVFYQLCASRDQHPDLKLAHPDEFVYLNQGGAATIDGVDDAKSFVDMVGALTLLGFGPKEQNDMWRVLAAVLHLGNVQLTPQAEGTTISSKDRHLAIFCELLEIDINEMRTWLCQRRIVSVREVLNTPMNVKEATAAKGALAKHVYAELFNWIVGIVNKALESGTNSTQKFIGVLDIYGFETFEINSFEQFCINYANEKLQQQFNQHVFKLEQEEYLKEEIEWKFIDFYDNQPCIDLIETRLGILDLLDEECRMPKGKDSSWAEKLYSQCTKWKHFSKPRFGTTAFLIKHFADNVQYEVAGFLEKNRDTVMEEQITVLRGSQNKLVQKLFADEARRLVVPAARVKVTPSQPQAQSKQNKKTVGSQFRDSLNMLMSTLNATTPHYIRCIKPNDVKKPFEYNAVRAVQQLRACGVLETIRISAAGFPSRWTYGDFFQRYRVLCVYKDIDYDNLRATCGRILNKLIKDEDKYKFGRTKLFFRAGQVAYMEKLRAERLRLCCIKMQAQVRGFIARKRYLRKRNAASTIQRWVRGFIARRRVYHMRRERAATIIQRRVRGWVKLQQYQRLRRTILGIQTHARGLLARRRYLAMRYNHAAIVIQTSVRRWLCRNRYLKNRKKIIVAQSAIRRFLAKRRFRKMKKEARSVEHVKKLNKGLENKIISLQQKIGELTKENTSLKSVQNDVNEMRQRLDILKGVEAELKRTTNTLREKDGEIEKLQKDLQKERDEKMDLINEEERWKKEKGDTEKKLADDNEHLKALLDAANEQIKLNQLNAEEILKARLEQEKQLLIREQDQDRSAYQKLLRDFHALEQRSDQMERELARIHREGGNIPNTLRKNKHQRTPSSASTMSMQDDALSMNSEIPDDGSTDHGYGSVRSNTSPSASHLTVENTDWQTQQSKGDSPEAARSTSSNASPDVDVGLVLKLQTKLQQVTKERTRLSKRLDALDQDLNNLSETTARTQEAFRVQELEMENQKLKSNLDNLRLAATKGNTGAQQLLSQFNALELELERRREECIQLHTILSDKTSGMKNIAQSSYGKDVDIMNEDGELVLAFEAQKKINRQLENELQEEKQQSLKEHDDLRGEIERLLIDNEKLQSLFSESIAEGASNPAQAYLQFEVSRLTQENLDWQEKYELLAEENNKLRAQLKILDVKIKGLTGGDPPLTGGVISSRDINQSVSKFRTTQPPQPAPRSTVDSQNKRAADQSGLPVVRKKDREYLGMFEYAKEDEHTLVQRLINDLKPKTAVNLLPGLPSYILMMCIRHTDYINDDEKVRSLLTAIINTVKKLIKKKHEDLDTIVLWLSNVLRLLHNMKQYSGDKTFQEENTPKQNEQCLRNFDLAEYRQVLSDVAVWIYQALISILEEKIQPYVVPAILENEAITGLSSRGGGGGGRRGRTMSDADVKPGMQQALDAMIGELSSFHRTLGFHGVDPEVITQVFRQLFYFICASALNNLLLRKDLCHWSKGMQIRYNLSHLEQWTRDHKLLDPCIVETLAPIIQAAQLLQARKTDEDVQSVCDMCDRLTVHQIIKLLNLYTPADDYEERVPLTFIKKIQARLQERAELQANQFAGEPQVTLLMDSKQSFPVRFPFNPSNIRLEDIEVPAVLNVPMLKKI</sequence>
<evidence type="ECO:0000259" key="15">
    <source>
        <dbReference type="PROSITE" id="PS51126"/>
    </source>
</evidence>
<proteinExistence type="inferred from homology"/>
<dbReference type="SMART" id="SM00015">
    <property type="entry name" value="IQ"/>
    <property type="match status" value="6"/>
</dbReference>
<keyword evidence="6" id="KW-0112">Calmodulin-binding</keyword>
<evidence type="ECO:0000256" key="14">
    <source>
        <dbReference type="SAM" id="SignalP"/>
    </source>
</evidence>
<feature type="domain" description="Myosin motor" evidence="16">
    <location>
        <begin position="114"/>
        <end position="795"/>
    </location>
</feature>
<evidence type="ECO:0000256" key="4">
    <source>
        <dbReference type="ARBA" id="ARBA00022741"/>
    </source>
</evidence>
<comment type="similarity">
    <text evidence="1 11">Belongs to the TRAFAC class myosin-kinesin ATPase superfamily. Myosin family.</text>
</comment>
<dbReference type="SMART" id="SM00242">
    <property type="entry name" value="MYSc"/>
    <property type="match status" value="1"/>
</dbReference>
<evidence type="ECO:0000256" key="11">
    <source>
        <dbReference type="PROSITE-ProRule" id="PRU00782"/>
    </source>
</evidence>
<dbReference type="RefSeq" id="XP_052124928.1">
    <property type="nucleotide sequence ID" value="XM_052268968.1"/>
</dbReference>
<evidence type="ECO:0000313" key="18">
    <source>
        <dbReference type="Proteomes" id="UP000504606"/>
    </source>
</evidence>
<evidence type="ECO:0000256" key="1">
    <source>
        <dbReference type="ARBA" id="ARBA00008314"/>
    </source>
</evidence>
<feature type="coiled-coil region" evidence="12">
    <location>
        <begin position="1225"/>
        <end position="1317"/>
    </location>
</feature>
<reference evidence="19" key="1">
    <citation type="submission" date="2025-08" db="UniProtKB">
        <authorList>
            <consortium name="RefSeq"/>
        </authorList>
    </citation>
    <scope>IDENTIFICATION</scope>
    <source>
        <tissue evidence="19">Whole organism</tissue>
    </source>
</reference>
<dbReference type="GO" id="GO:0016459">
    <property type="term" value="C:myosin complex"/>
    <property type="evidence" value="ECO:0007669"/>
    <property type="project" value="UniProtKB-KW"/>
</dbReference>
<dbReference type="PROSITE" id="PS51844">
    <property type="entry name" value="SH3_LIKE"/>
    <property type="match status" value="1"/>
</dbReference>
<dbReference type="GO" id="GO:0009888">
    <property type="term" value="P:tissue development"/>
    <property type="evidence" value="ECO:0007669"/>
    <property type="project" value="UniProtKB-ARBA"/>
</dbReference>
<evidence type="ECO:0000256" key="5">
    <source>
        <dbReference type="ARBA" id="ARBA00022840"/>
    </source>
</evidence>
<feature type="region of interest" description="Actin-binding" evidence="11">
    <location>
        <begin position="674"/>
        <end position="696"/>
    </location>
</feature>
<gene>
    <name evidence="19" type="primary">LOC113208738</name>
</gene>
<feature type="chain" id="PRO_5039173502" evidence="14">
    <location>
        <begin position="19"/>
        <end position="1917"/>
    </location>
</feature>
<feature type="compositionally biased region" description="Polar residues" evidence="13">
    <location>
        <begin position="1145"/>
        <end position="1154"/>
    </location>
</feature>
<dbReference type="PROSITE" id="PS51126">
    <property type="entry name" value="DILUTE"/>
    <property type="match status" value="1"/>
</dbReference>
<keyword evidence="18" id="KW-1185">Reference proteome</keyword>
<dbReference type="GeneID" id="113208738"/>
<dbReference type="Gene3D" id="1.10.10.820">
    <property type="match status" value="1"/>
</dbReference>
<keyword evidence="4 11" id="KW-0547">Nucleotide-binding</keyword>
<dbReference type="Pfam" id="PF01843">
    <property type="entry name" value="DIL"/>
    <property type="match status" value="1"/>
</dbReference>
<dbReference type="PRINTS" id="PR00193">
    <property type="entry name" value="MYOSINHEAVY"/>
</dbReference>
<accession>A0A9C6UAF4</accession>
<dbReference type="FunFam" id="1.10.10.820:FF:000001">
    <property type="entry name" value="Myosin heavy chain"/>
    <property type="match status" value="1"/>
</dbReference>
<keyword evidence="5 11" id="KW-0067">ATP-binding</keyword>
<dbReference type="GO" id="GO:0048513">
    <property type="term" value="P:animal organ development"/>
    <property type="evidence" value="ECO:0007669"/>
    <property type="project" value="UniProtKB-ARBA"/>
</dbReference>
<feature type="domain" description="Myosin N-terminal SH3-like" evidence="17">
    <location>
        <begin position="53"/>
        <end position="106"/>
    </location>
</feature>
<keyword evidence="8 11" id="KW-0518">Myosin</keyword>
<dbReference type="Gene3D" id="3.30.70.1590">
    <property type="match status" value="1"/>
</dbReference>
<dbReference type="GO" id="GO:0005524">
    <property type="term" value="F:ATP binding"/>
    <property type="evidence" value="ECO:0007669"/>
    <property type="project" value="UniProtKB-UniRule"/>
</dbReference>
<feature type="signal peptide" evidence="14">
    <location>
        <begin position="1"/>
        <end position="18"/>
    </location>
</feature>
<evidence type="ECO:0000256" key="6">
    <source>
        <dbReference type="ARBA" id="ARBA00022860"/>
    </source>
</evidence>
<dbReference type="SUPFAM" id="SSF50084">
    <property type="entry name" value="Myosin S1 fragment, N-terminal domain"/>
    <property type="match status" value="1"/>
</dbReference>
<dbReference type="CDD" id="cd01380">
    <property type="entry name" value="MYSc_Myo5"/>
    <property type="match status" value="1"/>
</dbReference>
<dbReference type="OrthoDB" id="6108017at2759"/>
<protein>
    <submittedName>
        <fullName evidence="19">Unconventional myosin-Va isoform X1</fullName>
    </submittedName>
</protein>
<dbReference type="InterPro" id="IPR036103">
    <property type="entry name" value="MYSc_Myo5"/>
</dbReference>
<evidence type="ECO:0000256" key="13">
    <source>
        <dbReference type="SAM" id="MobiDB-lite"/>
    </source>
</evidence>
<dbReference type="GO" id="GO:0048731">
    <property type="term" value="P:system development"/>
    <property type="evidence" value="ECO:0007669"/>
    <property type="project" value="UniProtKB-ARBA"/>
</dbReference>
<feature type="compositionally biased region" description="Polar residues" evidence="13">
    <location>
        <begin position="1178"/>
        <end position="1203"/>
    </location>
</feature>
<dbReference type="GO" id="GO:0051015">
    <property type="term" value="F:actin filament binding"/>
    <property type="evidence" value="ECO:0007669"/>
    <property type="project" value="TreeGrafter"/>
</dbReference>
<feature type="coiled-coil region" evidence="12">
    <location>
        <begin position="1357"/>
        <end position="1457"/>
    </location>
</feature>
<evidence type="ECO:0000256" key="7">
    <source>
        <dbReference type="ARBA" id="ARBA00023054"/>
    </source>
</evidence>
<dbReference type="SMART" id="SM01132">
    <property type="entry name" value="DIL"/>
    <property type="match status" value="1"/>
</dbReference>
<keyword evidence="10 11" id="KW-0009">Actin-binding</keyword>
<dbReference type="Gene3D" id="1.20.5.190">
    <property type="match status" value="3"/>
</dbReference>
<evidence type="ECO:0000256" key="3">
    <source>
        <dbReference type="ARBA" id="ARBA00022737"/>
    </source>
</evidence>
<keyword evidence="14" id="KW-0732">Signal</keyword>
<evidence type="ECO:0000256" key="2">
    <source>
        <dbReference type="ARBA" id="ARBA00022553"/>
    </source>
</evidence>
<dbReference type="Gene3D" id="1.20.120.720">
    <property type="entry name" value="Myosin VI head, motor domain, U50 subdomain"/>
    <property type="match status" value="1"/>
</dbReference>
<keyword evidence="2" id="KW-0597">Phosphoprotein</keyword>
<dbReference type="GO" id="GO:0000146">
    <property type="term" value="F:microfilament motor activity"/>
    <property type="evidence" value="ECO:0007669"/>
    <property type="project" value="TreeGrafter"/>
</dbReference>
<dbReference type="KEGG" id="foc:113208738"/>
<dbReference type="InterPro" id="IPR000048">
    <property type="entry name" value="IQ_motif_EF-hand-BS"/>
</dbReference>
<evidence type="ECO:0000313" key="19">
    <source>
        <dbReference type="RefSeq" id="XP_052124928.1"/>
    </source>
</evidence>
<dbReference type="Proteomes" id="UP000504606">
    <property type="component" value="Unplaced"/>
</dbReference>
<feature type="region of interest" description="Disordered" evidence="13">
    <location>
        <begin position="1484"/>
        <end position="1511"/>
    </location>
</feature>
<feature type="binding site" evidence="11">
    <location>
        <begin position="208"/>
        <end position="215"/>
    </location>
    <ligand>
        <name>ATP</name>
        <dbReference type="ChEBI" id="CHEBI:30616"/>
    </ligand>
</feature>
<dbReference type="CDD" id="cd15470">
    <property type="entry name" value="Myo5_CBD"/>
    <property type="match status" value="1"/>
</dbReference>
<feature type="region of interest" description="Disordered" evidence="13">
    <location>
        <begin position="1127"/>
        <end position="1218"/>
    </location>
</feature>
<dbReference type="InterPro" id="IPR036961">
    <property type="entry name" value="Kinesin_motor_dom_sf"/>
</dbReference>
<evidence type="ECO:0000259" key="16">
    <source>
        <dbReference type="PROSITE" id="PS51456"/>
    </source>
</evidence>
<dbReference type="CTD" id="35680"/>
<dbReference type="Pfam" id="PF00612">
    <property type="entry name" value="IQ"/>
    <property type="match status" value="5"/>
</dbReference>
<keyword evidence="7 12" id="KW-0175">Coiled coil</keyword>
<dbReference type="GO" id="GO:0016020">
    <property type="term" value="C:membrane"/>
    <property type="evidence" value="ECO:0007669"/>
    <property type="project" value="TreeGrafter"/>
</dbReference>
<dbReference type="InterPro" id="IPR058662">
    <property type="entry name" value="Myo5a/b_dom"/>
</dbReference>
<dbReference type="SUPFAM" id="SSF52540">
    <property type="entry name" value="P-loop containing nucleoside triphosphate hydrolases"/>
    <property type="match status" value="2"/>
</dbReference>
<dbReference type="PANTHER" id="PTHR13140">
    <property type="entry name" value="MYOSIN"/>
    <property type="match status" value="1"/>
</dbReference>
<dbReference type="Pfam" id="PF25966">
    <property type="entry name" value="Myo5a"/>
    <property type="match status" value="1"/>
</dbReference>
<evidence type="ECO:0000256" key="10">
    <source>
        <dbReference type="ARBA" id="ARBA00023203"/>
    </source>
</evidence>
<dbReference type="Gene3D" id="3.40.850.10">
    <property type="entry name" value="Kinesin motor domain"/>
    <property type="match status" value="1"/>
</dbReference>
<dbReference type="GO" id="GO:0005737">
    <property type="term" value="C:cytoplasm"/>
    <property type="evidence" value="ECO:0007669"/>
    <property type="project" value="TreeGrafter"/>
</dbReference>
<name>A0A9C6UAF4_FRAOC</name>
<dbReference type="GO" id="GO:0009653">
    <property type="term" value="P:anatomical structure morphogenesis"/>
    <property type="evidence" value="ECO:0007669"/>
    <property type="project" value="UniProtKB-ARBA"/>
</dbReference>
<dbReference type="Gene3D" id="1.20.58.530">
    <property type="match status" value="1"/>
</dbReference>
<dbReference type="InterPro" id="IPR001609">
    <property type="entry name" value="Myosin_head_motor_dom-like"/>
</dbReference>